<organism evidence="8 9">
    <name type="scientific">Tritrichomonas foetus</name>
    <dbReference type="NCBI Taxonomy" id="1144522"/>
    <lineage>
        <taxon>Eukaryota</taxon>
        <taxon>Metamonada</taxon>
        <taxon>Parabasalia</taxon>
        <taxon>Tritrichomonadida</taxon>
        <taxon>Tritrichomonadidae</taxon>
        <taxon>Tritrichomonas</taxon>
    </lineage>
</organism>
<keyword evidence="2" id="KW-0238">DNA-binding</keyword>
<accession>A0A1J4KDR2</accession>
<dbReference type="AlphaFoldDB" id="A0A1J4KDR2"/>
<evidence type="ECO:0000259" key="6">
    <source>
        <dbReference type="PROSITE" id="PS50090"/>
    </source>
</evidence>
<dbReference type="GO" id="GO:0042795">
    <property type="term" value="P:snRNA transcription by RNA polymerase II"/>
    <property type="evidence" value="ECO:0007669"/>
    <property type="project" value="TreeGrafter"/>
</dbReference>
<feature type="region of interest" description="Disordered" evidence="5">
    <location>
        <begin position="258"/>
        <end position="313"/>
    </location>
</feature>
<keyword evidence="3" id="KW-0804">Transcription</keyword>
<dbReference type="EMBL" id="MLAK01000684">
    <property type="protein sequence ID" value="OHT07852.1"/>
    <property type="molecule type" value="Genomic_DNA"/>
</dbReference>
<dbReference type="VEuPathDB" id="TrichDB:TRFO_23799"/>
<evidence type="ECO:0000259" key="7">
    <source>
        <dbReference type="PROSITE" id="PS51294"/>
    </source>
</evidence>
<dbReference type="PANTHER" id="PTHR46621">
    <property type="entry name" value="SNRNA-ACTIVATING PROTEIN COMPLEX SUBUNIT 4"/>
    <property type="match status" value="1"/>
</dbReference>
<protein>
    <recommendedName>
        <fullName evidence="10">Myb-like DNA-binding domain containing protein</fullName>
    </recommendedName>
</protein>
<dbReference type="InterPro" id="IPR009057">
    <property type="entry name" value="Homeodomain-like_sf"/>
</dbReference>
<evidence type="ECO:0000256" key="3">
    <source>
        <dbReference type="ARBA" id="ARBA00023163"/>
    </source>
</evidence>
<dbReference type="InterPro" id="IPR001005">
    <property type="entry name" value="SANT/Myb"/>
</dbReference>
<evidence type="ECO:0000256" key="4">
    <source>
        <dbReference type="ARBA" id="ARBA00023242"/>
    </source>
</evidence>
<dbReference type="GO" id="GO:0000978">
    <property type="term" value="F:RNA polymerase II cis-regulatory region sequence-specific DNA binding"/>
    <property type="evidence" value="ECO:0007669"/>
    <property type="project" value="TreeGrafter"/>
</dbReference>
<dbReference type="InterPro" id="IPR051575">
    <property type="entry name" value="Myb-like_DNA-bd"/>
</dbReference>
<dbReference type="RefSeq" id="XP_068360988.1">
    <property type="nucleotide sequence ID" value="XM_068503375.1"/>
</dbReference>
<dbReference type="SMART" id="SM00717">
    <property type="entry name" value="SANT"/>
    <property type="match status" value="2"/>
</dbReference>
<feature type="region of interest" description="Disordered" evidence="5">
    <location>
        <begin position="530"/>
        <end position="555"/>
    </location>
</feature>
<dbReference type="GeneID" id="94838079"/>
<sequence>MTLPLVEIALSYVKAANANFSDEDGKEEIKNAFQEFLSGNISREPVAEVLEKHIGTINPLERIEAILSMSDTPLSSNGNGDGSFDGISAIRKKTRPWSTVEDMRLLAGVHRYGLDNWILVSKFVGNGRTRAQCAQRWCRGLDPKICKEQWSPEEEQKLLTLLRTYKNRGWTNVAAGMGNRSDVQCRYHFLQMQRDGKLNGEFQDLVIHDKSLHPVPLPTKMPKPMRIRQATPPNFNNFNTPLSLNRSTPIFSMSMQNQQIPLQSSPQTQSLSNFSQGPVAARRKRTSSQIAFAPPPPILPNQQQSAPSMDFDSDDAFSFDSSIPSYDFSMNSPMNNQMNSPMNNQMNNSMGNPMNNQINNQMNNQMNNSMGNSMNNQMNSQMNNQMNSQMNNQMNSQMNNQMNSQMNNPMGNHLSNPMSIPLSNPMGIPLNSGIGNSMNGQLSNPMSMPMSTPLRQQMSEQISPQISPQVSNDVPSFQQSFSPQQHITQSFSPHQPPLPQSYSPQQPAIPTLFPQPQMQTFSSQISPIPSQQFMQQQQPFQQNQPNTQQSFYSQQQKQNDIFKDDVFNQDANSEISQQQSEKFQPQQPPDDIFANPPDQGQNDQNDMFDIFGDRIRDFDTGLW</sequence>
<proteinExistence type="predicted"/>
<dbReference type="PROSITE" id="PS51294">
    <property type="entry name" value="HTH_MYB"/>
    <property type="match status" value="2"/>
</dbReference>
<feature type="compositionally biased region" description="Low complexity" evidence="5">
    <location>
        <begin position="258"/>
        <end position="272"/>
    </location>
</feature>
<feature type="domain" description="HTH myb-type" evidence="7">
    <location>
        <begin position="142"/>
        <end position="197"/>
    </location>
</feature>
<feature type="domain" description="Myb-like" evidence="6">
    <location>
        <begin position="142"/>
        <end position="193"/>
    </location>
</feature>
<evidence type="ECO:0008006" key="10">
    <source>
        <dbReference type="Google" id="ProtNLM"/>
    </source>
</evidence>
<comment type="caution">
    <text evidence="8">The sequence shown here is derived from an EMBL/GenBank/DDBJ whole genome shotgun (WGS) entry which is preliminary data.</text>
</comment>
<dbReference type="GO" id="GO:0001006">
    <property type="term" value="F:RNA polymerase III type 3 promoter sequence-specific DNA binding"/>
    <property type="evidence" value="ECO:0007669"/>
    <property type="project" value="TreeGrafter"/>
</dbReference>
<feature type="region of interest" description="Disordered" evidence="5">
    <location>
        <begin position="572"/>
        <end position="607"/>
    </location>
</feature>
<evidence type="ECO:0000256" key="1">
    <source>
        <dbReference type="ARBA" id="ARBA00023015"/>
    </source>
</evidence>
<dbReference type="PANTHER" id="PTHR46621:SF1">
    <property type="entry name" value="SNRNA-ACTIVATING PROTEIN COMPLEX SUBUNIT 4"/>
    <property type="match status" value="1"/>
</dbReference>
<keyword evidence="9" id="KW-1185">Reference proteome</keyword>
<dbReference type="CDD" id="cd00167">
    <property type="entry name" value="SANT"/>
    <property type="match status" value="2"/>
</dbReference>
<dbReference type="OrthoDB" id="2143914at2759"/>
<dbReference type="GO" id="GO:0019185">
    <property type="term" value="C:snRNA-activating protein complex"/>
    <property type="evidence" value="ECO:0007669"/>
    <property type="project" value="TreeGrafter"/>
</dbReference>
<feature type="domain" description="Myb-like" evidence="6">
    <location>
        <begin position="89"/>
        <end position="141"/>
    </location>
</feature>
<evidence type="ECO:0000256" key="2">
    <source>
        <dbReference type="ARBA" id="ARBA00023125"/>
    </source>
</evidence>
<reference evidence="8" key="1">
    <citation type="submission" date="2016-10" db="EMBL/GenBank/DDBJ databases">
        <authorList>
            <person name="Benchimol M."/>
            <person name="Almeida L.G."/>
            <person name="Vasconcelos A.T."/>
            <person name="Perreira-Neves A."/>
            <person name="Rosa I.A."/>
            <person name="Tasca T."/>
            <person name="Bogo M.R."/>
            <person name="de Souza W."/>
        </authorList>
    </citation>
    <scope>NUCLEOTIDE SEQUENCE [LARGE SCALE GENOMIC DNA]</scope>
    <source>
        <strain evidence="8">K</strain>
    </source>
</reference>
<evidence type="ECO:0000256" key="5">
    <source>
        <dbReference type="SAM" id="MobiDB-lite"/>
    </source>
</evidence>
<evidence type="ECO:0000313" key="8">
    <source>
        <dbReference type="EMBL" id="OHT07852.1"/>
    </source>
</evidence>
<feature type="compositionally biased region" description="Polar residues" evidence="5">
    <location>
        <begin position="461"/>
        <end position="474"/>
    </location>
</feature>
<gene>
    <name evidence="8" type="ORF">TRFO_23799</name>
</gene>
<dbReference type="Gene3D" id="1.10.10.60">
    <property type="entry name" value="Homeodomain-like"/>
    <property type="match status" value="2"/>
</dbReference>
<feature type="compositionally biased region" description="Low complexity" evidence="5">
    <location>
        <begin position="475"/>
        <end position="485"/>
    </location>
</feature>
<keyword evidence="1" id="KW-0805">Transcription regulation</keyword>
<dbReference type="GO" id="GO:0042796">
    <property type="term" value="P:snRNA transcription by RNA polymerase III"/>
    <property type="evidence" value="ECO:0007669"/>
    <property type="project" value="TreeGrafter"/>
</dbReference>
<dbReference type="Pfam" id="PF13921">
    <property type="entry name" value="Myb_DNA-bind_6"/>
    <property type="match status" value="1"/>
</dbReference>
<dbReference type="InterPro" id="IPR017930">
    <property type="entry name" value="Myb_dom"/>
</dbReference>
<feature type="region of interest" description="Disordered" evidence="5">
    <location>
        <begin position="461"/>
        <end position="513"/>
    </location>
</feature>
<evidence type="ECO:0000313" key="9">
    <source>
        <dbReference type="Proteomes" id="UP000179807"/>
    </source>
</evidence>
<dbReference type="PROSITE" id="PS50090">
    <property type="entry name" value="MYB_LIKE"/>
    <property type="match status" value="2"/>
</dbReference>
<name>A0A1J4KDR2_9EUKA</name>
<feature type="domain" description="HTH myb-type" evidence="7">
    <location>
        <begin position="89"/>
        <end position="139"/>
    </location>
</feature>
<dbReference type="Proteomes" id="UP000179807">
    <property type="component" value="Unassembled WGS sequence"/>
</dbReference>
<keyword evidence="4" id="KW-0539">Nucleus</keyword>
<dbReference type="SUPFAM" id="SSF46689">
    <property type="entry name" value="Homeodomain-like"/>
    <property type="match status" value="1"/>
</dbReference>